<feature type="disulfide bond" evidence="5">
    <location>
        <begin position="745"/>
        <end position="754"/>
    </location>
</feature>
<evidence type="ECO:0000256" key="4">
    <source>
        <dbReference type="ARBA" id="ARBA00023157"/>
    </source>
</evidence>
<dbReference type="PANTHER" id="PTHR10913">
    <property type="entry name" value="FOLLISTATIN-RELATED"/>
    <property type="match status" value="1"/>
</dbReference>
<dbReference type="Pfam" id="PF07648">
    <property type="entry name" value="Kazal_2"/>
    <property type="match status" value="5"/>
</dbReference>
<keyword evidence="6" id="KW-0424">Laminin EGF-like domain</keyword>
<dbReference type="AlphaFoldDB" id="A0A2G8KNT1"/>
<feature type="domain" description="EGF-like" evidence="8">
    <location>
        <begin position="717"/>
        <end position="755"/>
    </location>
</feature>
<dbReference type="Gene3D" id="3.30.60.30">
    <property type="match status" value="5"/>
</dbReference>
<keyword evidence="1" id="KW-0646">Protease inhibitor</keyword>
<dbReference type="SMART" id="SM00282">
    <property type="entry name" value="LamG"/>
    <property type="match status" value="1"/>
</dbReference>
<gene>
    <name evidence="11" type="ORF">BSL78_13510</name>
</gene>
<dbReference type="SMART" id="SM00180">
    <property type="entry name" value="EGF_Lam"/>
    <property type="match status" value="2"/>
</dbReference>
<dbReference type="InterPro" id="IPR036058">
    <property type="entry name" value="Kazal_dom_sf"/>
</dbReference>
<dbReference type="EMBL" id="MRZV01000457">
    <property type="protein sequence ID" value="PIK49610.1"/>
    <property type="molecule type" value="Genomic_DNA"/>
</dbReference>
<comment type="caution">
    <text evidence="5">Lacks conserved residue(s) required for the propagation of feature annotation.</text>
</comment>
<evidence type="ECO:0000256" key="6">
    <source>
        <dbReference type="PROSITE-ProRule" id="PRU00460"/>
    </source>
</evidence>
<dbReference type="Gene3D" id="2.10.25.10">
    <property type="entry name" value="Laminin"/>
    <property type="match status" value="3"/>
</dbReference>
<accession>A0A2G8KNT1</accession>
<dbReference type="GO" id="GO:0030154">
    <property type="term" value="P:cell differentiation"/>
    <property type="evidence" value="ECO:0007669"/>
    <property type="project" value="UniProtKB-KW"/>
</dbReference>
<keyword evidence="12" id="KW-1185">Reference proteome</keyword>
<dbReference type="SUPFAM" id="SSF57196">
    <property type="entry name" value="EGF/Laminin"/>
    <property type="match status" value="1"/>
</dbReference>
<dbReference type="SMART" id="SM00274">
    <property type="entry name" value="FOLN"/>
    <property type="match status" value="5"/>
</dbReference>
<keyword evidence="2" id="KW-0221">Differentiation</keyword>
<evidence type="ECO:0000256" key="2">
    <source>
        <dbReference type="ARBA" id="ARBA00022782"/>
    </source>
</evidence>
<feature type="disulfide bond" evidence="6">
    <location>
        <begin position="485"/>
        <end position="497"/>
    </location>
</feature>
<feature type="disulfide bond" evidence="6">
    <location>
        <begin position="558"/>
        <end position="567"/>
    </location>
</feature>
<dbReference type="PROSITE" id="PS50027">
    <property type="entry name" value="EGF_LAM_2"/>
    <property type="match status" value="2"/>
</dbReference>
<dbReference type="PROSITE" id="PS50026">
    <property type="entry name" value="EGF_3"/>
    <property type="match status" value="1"/>
</dbReference>
<evidence type="ECO:0000259" key="9">
    <source>
        <dbReference type="PROSITE" id="PS50027"/>
    </source>
</evidence>
<sequence length="888" mass="95831">MTLAGCKSKNNITAVFEGICDPCKGVEHEEGTICRLDESRSPVLECTHACGDEYSPVCGSDGMMYNSSCQMEHAACVMNMDITEVPMEGCASDGPCAKEPCEYGHCSLSTSLEMSCVCPSECDDVYHPVCANDGVTYNSMCEMERTACLGKMELVALYNKPCDKDVDLCRKMECEFGAVCSDVSGLAQCVCNMTCDGEMDPVCGSDKVSYSSPCEVTRAICLQQKEIEIISMGQCDLCEDHVCSYGGYCRMKDGEPTCQCAEFCNANYHLCRDMNCTHGSYCKNGMCKCKGGCPFIREPVCGSDGQTYENECKMNLTMCKRKLDLFIDYYGECEVESGSGELSGDDEESTTASDSTMPFSEFKKCEEINCAFGGVCESVVLGRGAPVTCRVRPSDIEQEPCDGETPLTDGESGEDIRCTAENKGDECPSGSYCHIHSMGNFAVCCPEDTTNVPMETCADSEYGCCPDEETSAEGPAFEGCEEKECDCNEYGAYSNECDDSGQCSCRPGVTAELCNSCVPGYWNFRGIVDGNEGCEPCECNVGGSVRDDCGQDYGECVCKAGVTGMKCDKCPAGQVMGSMGCENDNDSVPMTCEDRMCDFGADCVDMNDTSICVCPSDCPGSGEQVCGSDSQTYSNECQLRVISCRSEKIIYVESTGPCETSMVSPTEVMEDCEMSEYGCCPDGVTTAMGDNFEGCMETTTLFPMVNATETPENTSILVMSCDSSPCKRGGTCMESDMAPGFTCYCPLGTGGPVCLDTVHFNYPSFSGHSYIAYDTIKGFLQVSVEMEFQASSSEGLLFYNGQEDDGSGDFIALVLVGDHVELQFDLGSREIVTLKSNVMIEKDTWYRVSATRTKRKGTLSVDGEPKSNQWQTLAPVDSISGQKCSSVV</sequence>
<dbReference type="Pfam" id="PF00054">
    <property type="entry name" value="Laminin_G_1"/>
    <property type="match status" value="1"/>
</dbReference>
<dbReference type="CDD" id="cd00104">
    <property type="entry name" value="KAZAL_FS"/>
    <property type="match status" value="5"/>
</dbReference>
<dbReference type="PROSITE" id="PS00022">
    <property type="entry name" value="EGF_1"/>
    <property type="match status" value="1"/>
</dbReference>
<proteinExistence type="predicted"/>
<dbReference type="Gene3D" id="2.60.120.200">
    <property type="match status" value="1"/>
</dbReference>
<comment type="caution">
    <text evidence="11">The sequence shown here is derived from an EMBL/GenBank/DDBJ whole genome shotgun (WGS) entry which is preliminary data.</text>
</comment>
<feature type="domain" description="Kazal-like" evidence="10">
    <location>
        <begin position="190"/>
        <end position="237"/>
    </location>
</feature>
<dbReference type="Proteomes" id="UP000230750">
    <property type="component" value="Unassembled WGS sequence"/>
</dbReference>
<feature type="domain" description="Laminin G" evidence="7">
    <location>
        <begin position="760"/>
        <end position="888"/>
    </location>
</feature>
<dbReference type="Pfam" id="PF00053">
    <property type="entry name" value="EGF_laminin"/>
    <property type="match status" value="2"/>
</dbReference>
<keyword evidence="3" id="KW-0722">Serine protease inhibitor</keyword>
<evidence type="ECO:0000259" key="7">
    <source>
        <dbReference type="PROSITE" id="PS50025"/>
    </source>
</evidence>
<dbReference type="STRING" id="307972.A0A2G8KNT1"/>
<keyword evidence="5" id="KW-0245">EGF-like domain</keyword>
<evidence type="ECO:0000313" key="12">
    <source>
        <dbReference type="Proteomes" id="UP000230750"/>
    </source>
</evidence>
<feature type="disulfide bond" evidence="6">
    <location>
        <begin position="539"/>
        <end position="556"/>
    </location>
</feature>
<dbReference type="PROSITE" id="PS51465">
    <property type="entry name" value="KAZAL_2"/>
    <property type="match status" value="5"/>
</dbReference>
<keyword evidence="4 5" id="KW-1015">Disulfide bond</keyword>
<dbReference type="InterPro" id="IPR013320">
    <property type="entry name" value="ConA-like_dom_sf"/>
</dbReference>
<dbReference type="CDD" id="cd00055">
    <property type="entry name" value="EGF_Lam"/>
    <property type="match status" value="2"/>
</dbReference>
<name>A0A2G8KNT1_STIJA</name>
<dbReference type="SUPFAM" id="SSF100895">
    <property type="entry name" value="Kazal-type serine protease inhibitors"/>
    <property type="match status" value="5"/>
</dbReference>
<evidence type="ECO:0000313" key="11">
    <source>
        <dbReference type="EMBL" id="PIK49610.1"/>
    </source>
</evidence>
<evidence type="ECO:0000256" key="5">
    <source>
        <dbReference type="PROSITE-ProRule" id="PRU00076"/>
    </source>
</evidence>
<dbReference type="InterPro" id="IPR000742">
    <property type="entry name" value="EGF"/>
</dbReference>
<feature type="disulfide bond" evidence="6">
    <location>
        <begin position="505"/>
        <end position="514"/>
    </location>
</feature>
<feature type="domain" description="Laminin EGF-like" evidence="9">
    <location>
        <begin position="537"/>
        <end position="583"/>
    </location>
</feature>
<dbReference type="PROSITE" id="PS50025">
    <property type="entry name" value="LAM_G_DOMAIN"/>
    <property type="match status" value="1"/>
</dbReference>
<feature type="domain" description="Kazal-like" evidence="10">
    <location>
        <begin position="288"/>
        <end position="335"/>
    </location>
</feature>
<dbReference type="InterPro" id="IPR002049">
    <property type="entry name" value="LE_dom"/>
</dbReference>
<evidence type="ECO:0000259" key="10">
    <source>
        <dbReference type="PROSITE" id="PS51465"/>
    </source>
</evidence>
<dbReference type="InterPro" id="IPR003645">
    <property type="entry name" value="Fol_N"/>
</dbReference>
<dbReference type="SMART" id="SM00181">
    <property type="entry name" value="EGF"/>
    <property type="match status" value="5"/>
</dbReference>
<feature type="domain" description="Kazal-like" evidence="10">
    <location>
        <begin position="613"/>
        <end position="660"/>
    </location>
</feature>
<reference evidence="11 12" key="1">
    <citation type="journal article" date="2017" name="PLoS Biol.">
        <title>The sea cucumber genome provides insights into morphological evolution and visceral regeneration.</title>
        <authorList>
            <person name="Zhang X."/>
            <person name="Sun L."/>
            <person name="Yuan J."/>
            <person name="Sun Y."/>
            <person name="Gao Y."/>
            <person name="Zhang L."/>
            <person name="Li S."/>
            <person name="Dai H."/>
            <person name="Hamel J.F."/>
            <person name="Liu C."/>
            <person name="Yu Y."/>
            <person name="Liu S."/>
            <person name="Lin W."/>
            <person name="Guo K."/>
            <person name="Jin S."/>
            <person name="Xu P."/>
            <person name="Storey K.B."/>
            <person name="Huan P."/>
            <person name="Zhang T."/>
            <person name="Zhou Y."/>
            <person name="Zhang J."/>
            <person name="Lin C."/>
            <person name="Li X."/>
            <person name="Xing L."/>
            <person name="Huo D."/>
            <person name="Sun M."/>
            <person name="Wang L."/>
            <person name="Mercier A."/>
            <person name="Li F."/>
            <person name="Yang H."/>
            <person name="Xiang J."/>
        </authorList>
    </citation>
    <scope>NUCLEOTIDE SEQUENCE [LARGE SCALE GENOMIC DNA]</scope>
    <source>
        <strain evidence="11">Shaxun</strain>
        <tissue evidence="11">Muscle</tissue>
    </source>
</reference>
<protein>
    <submittedName>
        <fullName evidence="11">Agrin-like protein</fullName>
    </submittedName>
</protein>
<organism evidence="11 12">
    <name type="scientific">Stichopus japonicus</name>
    <name type="common">Sea cucumber</name>
    <dbReference type="NCBI Taxonomy" id="307972"/>
    <lineage>
        <taxon>Eukaryota</taxon>
        <taxon>Metazoa</taxon>
        <taxon>Echinodermata</taxon>
        <taxon>Eleutherozoa</taxon>
        <taxon>Echinozoa</taxon>
        <taxon>Holothuroidea</taxon>
        <taxon>Aspidochirotacea</taxon>
        <taxon>Aspidochirotida</taxon>
        <taxon>Stichopodidae</taxon>
        <taxon>Apostichopus</taxon>
    </lineage>
</organism>
<dbReference type="FunFam" id="3.30.60.30:FF:000024">
    <property type="entry name" value="Transmembrane agrin"/>
    <property type="match status" value="1"/>
</dbReference>
<feature type="disulfide bond" evidence="5">
    <location>
        <begin position="726"/>
        <end position="743"/>
    </location>
</feature>
<evidence type="ECO:0000259" key="8">
    <source>
        <dbReference type="PROSITE" id="PS50026"/>
    </source>
</evidence>
<feature type="disulfide bond" evidence="6">
    <location>
        <begin position="537"/>
        <end position="549"/>
    </location>
</feature>
<dbReference type="CDD" id="cd00110">
    <property type="entry name" value="LamG"/>
    <property type="match status" value="1"/>
</dbReference>
<dbReference type="PANTHER" id="PTHR10913:SF45">
    <property type="entry name" value="FOLLISTATIN, ISOFORM A-RELATED"/>
    <property type="match status" value="1"/>
</dbReference>
<dbReference type="InterPro" id="IPR050653">
    <property type="entry name" value="Prot_Inhib_GrowthFact_Antg"/>
</dbReference>
<feature type="domain" description="Kazal-like" evidence="10">
    <location>
        <begin position="40"/>
        <end position="98"/>
    </location>
</feature>
<evidence type="ECO:0000256" key="1">
    <source>
        <dbReference type="ARBA" id="ARBA00022690"/>
    </source>
</evidence>
<evidence type="ECO:0000256" key="3">
    <source>
        <dbReference type="ARBA" id="ARBA00022900"/>
    </source>
</evidence>
<dbReference type="SUPFAM" id="SSF49899">
    <property type="entry name" value="Concanavalin A-like lectins/glucanases"/>
    <property type="match status" value="1"/>
</dbReference>
<dbReference type="SMART" id="SM00280">
    <property type="entry name" value="KAZAL"/>
    <property type="match status" value="5"/>
</dbReference>
<dbReference type="InterPro" id="IPR002350">
    <property type="entry name" value="Kazal_dom"/>
</dbReference>
<feature type="domain" description="Kazal-like" evidence="10">
    <location>
        <begin position="110"/>
        <end position="164"/>
    </location>
</feature>
<feature type="domain" description="Laminin EGF-like" evidence="9">
    <location>
        <begin position="485"/>
        <end position="536"/>
    </location>
</feature>
<dbReference type="GO" id="GO:0005576">
    <property type="term" value="C:extracellular region"/>
    <property type="evidence" value="ECO:0007669"/>
    <property type="project" value="TreeGrafter"/>
</dbReference>
<dbReference type="OrthoDB" id="88467at2759"/>
<dbReference type="InterPro" id="IPR001791">
    <property type="entry name" value="Laminin_G"/>
</dbReference>